<feature type="chain" id="PRO_5009279865" description="Streptogrisin C" evidence="1">
    <location>
        <begin position="25"/>
        <end position="418"/>
    </location>
</feature>
<keyword evidence="3" id="KW-1185">Reference proteome</keyword>
<accession>A0A1H2M0H7</accession>
<protein>
    <recommendedName>
        <fullName evidence="4">Streptogrisin C</fullName>
    </recommendedName>
</protein>
<evidence type="ECO:0000256" key="1">
    <source>
        <dbReference type="SAM" id="SignalP"/>
    </source>
</evidence>
<evidence type="ECO:0000313" key="2">
    <source>
        <dbReference type="EMBL" id="SDU86612.1"/>
    </source>
</evidence>
<dbReference type="AlphaFoldDB" id="A0A1H2M0H7"/>
<evidence type="ECO:0000313" key="3">
    <source>
        <dbReference type="Proteomes" id="UP000182977"/>
    </source>
</evidence>
<proteinExistence type="predicted"/>
<evidence type="ECO:0008006" key="4">
    <source>
        <dbReference type="Google" id="ProtNLM"/>
    </source>
</evidence>
<keyword evidence="1" id="KW-0732">Signal</keyword>
<sequence length="418" mass="43512">MRRSLPVLASVALVLAAASGGAQAAEFEPDQVPEPAETFGEPITPVAAQYVNETYEALQGTLEAAPDVYGGSYWHTETESLRIQLRPGADPSQSAQLESDVKDVLAGLKESAEVTFAVESASVVDGQAMAEDLGLSTAWAGAQSHAIKGAYYDVRASAVTVLVDNAAAGQVEGSLQHLRTSVPVRIEPIVEAAASDELSGEATDAEFGVLSGSRMIDRGGWTAGNTLKSYYTGSHVCSQGFTWRLWSNNRLYGGISEDCSNRWSTWENDGRTVGTVGNVETSVAAGLMGPAAGTSFNADVWVGGTSTNPNTTDVRPVRSAAGSVVRNAPIAISGARAGLDSGYITGPVSATGWPNGLVLVNGINCDNDWGAPFLTTYSDGAVMAHGQAWREPQLNSNCYYVNVTAISSALSASIAVVP</sequence>
<reference evidence="3" key="1">
    <citation type="submission" date="2016-10" db="EMBL/GenBank/DDBJ databases">
        <authorList>
            <person name="Varghese N."/>
            <person name="Submissions S."/>
        </authorList>
    </citation>
    <scope>NUCLEOTIDE SEQUENCE [LARGE SCALE GENOMIC DNA]</scope>
    <source>
        <strain evidence="3">DSM 45079</strain>
    </source>
</reference>
<dbReference type="EMBL" id="LT629791">
    <property type="protein sequence ID" value="SDU86612.1"/>
    <property type="molecule type" value="Genomic_DNA"/>
</dbReference>
<feature type="signal peptide" evidence="1">
    <location>
        <begin position="1"/>
        <end position="24"/>
    </location>
</feature>
<gene>
    <name evidence="2" type="ORF">SAMN04488563_6905</name>
</gene>
<dbReference type="Proteomes" id="UP000182977">
    <property type="component" value="Chromosome I"/>
</dbReference>
<organism evidence="2 3">
    <name type="scientific">Jiangella alkaliphila</name>
    <dbReference type="NCBI Taxonomy" id="419479"/>
    <lineage>
        <taxon>Bacteria</taxon>
        <taxon>Bacillati</taxon>
        <taxon>Actinomycetota</taxon>
        <taxon>Actinomycetes</taxon>
        <taxon>Jiangellales</taxon>
        <taxon>Jiangellaceae</taxon>
        <taxon>Jiangella</taxon>
    </lineage>
</organism>
<name>A0A1H2M0H7_9ACTN</name>